<evidence type="ECO:0000313" key="11">
    <source>
        <dbReference type="EMBL" id="CAD1824604.1"/>
    </source>
</evidence>
<protein>
    <submittedName>
        <fullName evidence="11">Uncharacterized protein</fullName>
    </submittedName>
</protein>
<organism evidence="11">
    <name type="scientific">Ananas comosus var. bracteatus</name>
    <name type="common">red pineapple</name>
    <dbReference type="NCBI Taxonomy" id="296719"/>
    <lineage>
        <taxon>Eukaryota</taxon>
        <taxon>Viridiplantae</taxon>
        <taxon>Streptophyta</taxon>
        <taxon>Embryophyta</taxon>
        <taxon>Tracheophyta</taxon>
        <taxon>Spermatophyta</taxon>
        <taxon>Magnoliopsida</taxon>
        <taxon>Liliopsida</taxon>
        <taxon>Poales</taxon>
        <taxon>Bromeliaceae</taxon>
        <taxon>Bromelioideae</taxon>
        <taxon>Ananas</taxon>
    </lineage>
</organism>
<feature type="region of interest" description="Disordered" evidence="9">
    <location>
        <begin position="113"/>
        <end position="148"/>
    </location>
</feature>
<dbReference type="Pfam" id="PF00560">
    <property type="entry name" value="LRR_1"/>
    <property type="match status" value="2"/>
</dbReference>
<keyword evidence="6" id="KW-0677">Repeat</keyword>
<evidence type="ECO:0000256" key="1">
    <source>
        <dbReference type="ARBA" id="ARBA00004167"/>
    </source>
</evidence>
<evidence type="ECO:0000256" key="6">
    <source>
        <dbReference type="ARBA" id="ARBA00022737"/>
    </source>
</evidence>
<dbReference type="PANTHER" id="PTHR48053">
    <property type="entry name" value="LEUCINE RICH REPEAT FAMILY PROTEIN, EXPRESSED"/>
    <property type="match status" value="1"/>
</dbReference>
<keyword evidence="7 10" id="KW-0472">Membrane</keyword>
<evidence type="ECO:0000256" key="4">
    <source>
        <dbReference type="ARBA" id="ARBA00022614"/>
    </source>
</evidence>
<keyword evidence="4" id="KW-0433">Leucine-rich repeat</keyword>
<evidence type="ECO:0000256" key="8">
    <source>
        <dbReference type="ARBA" id="ARBA00023170"/>
    </source>
</evidence>
<keyword evidence="5" id="KW-0732">Signal</keyword>
<feature type="transmembrane region" description="Helical" evidence="10">
    <location>
        <begin position="412"/>
        <end position="441"/>
    </location>
</feature>
<dbReference type="PANTHER" id="PTHR48053:SF126">
    <property type="entry name" value="MDIS1-INTERACTING RECEPTOR LIKE KINASE 2-LIKE ISOFORM X1"/>
    <property type="match status" value="1"/>
</dbReference>
<dbReference type="InterPro" id="IPR001611">
    <property type="entry name" value="Leu-rich_rpt"/>
</dbReference>
<evidence type="ECO:0000256" key="3">
    <source>
        <dbReference type="ARBA" id="ARBA00022475"/>
    </source>
</evidence>
<reference evidence="11" key="1">
    <citation type="submission" date="2020-07" db="EMBL/GenBank/DDBJ databases">
        <authorList>
            <person name="Lin J."/>
        </authorList>
    </citation>
    <scope>NUCLEOTIDE SEQUENCE</scope>
</reference>
<dbReference type="Gene3D" id="3.80.10.10">
    <property type="entry name" value="Ribonuclease Inhibitor"/>
    <property type="match status" value="1"/>
</dbReference>
<sequence>MRYTASYQRRLEFSLDFSPHVNVVTVGNKNLIIPNRSAESNSPGNDVFVIANSSKRKIQVALVVVSSFVAGFSVSFLISARGAVAAAKLRRRCCLRRRRALVRPAAACRALVCRGRPPQPPPRSRSAGLRDRHRGRRAAQEVADDPVHPRRRRALVRPAAARRGLVRRGALPLFPADLERGGGGGGGADEGAAELSRGDGDGAEAFSAGVALTAAIGPKLLRSAGGGGIGGLVDPRLGAEYDAEEAAEMVKMAAACVAGSPSLRPSMAEILPTISNLQQLAFIALQHNKFNGSIPYSVNGLESLNELYLGSNYFNGSIPSSLGDLRYLEILDLSYNNFSGNVPDSLSFMNRLTEVVLSYNNLSGHLDLSRFLSSANVVTVGNKDLIVLKGSAESNSPENGVFVTNDSSKRKILVALAVVSSFVAGFSVSFFMSSLTWKFLIRKKQLMCKMKTTFLT</sequence>
<dbReference type="GO" id="GO:0004674">
    <property type="term" value="F:protein serine/threonine kinase activity"/>
    <property type="evidence" value="ECO:0007669"/>
    <property type="project" value="UniProtKB-EC"/>
</dbReference>
<proteinExistence type="predicted"/>
<evidence type="ECO:0000256" key="7">
    <source>
        <dbReference type="ARBA" id="ARBA00023136"/>
    </source>
</evidence>
<keyword evidence="3" id="KW-1003">Cell membrane</keyword>
<evidence type="ECO:0000256" key="9">
    <source>
        <dbReference type="SAM" id="MobiDB-lite"/>
    </source>
</evidence>
<comment type="subcellular location">
    <subcellularLocation>
        <location evidence="2">Cell membrane</location>
    </subcellularLocation>
    <subcellularLocation>
        <location evidence="1">Membrane</location>
        <topology evidence="1">Single-pass membrane protein</topology>
    </subcellularLocation>
</comment>
<dbReference type="AlphaFoldDB" id="A0A6V7P1Z4"/>
<dbReference type="EMBL" id="LR862144">
    <property type="protein sequence ID" value="CAD1824604.1"/>
    <property type="molecule type" value="Genomic_DNA"/>
</dbReference>
<dbReference type="SUPFAM" id="SSF52058">
    <property type="entry name" value="L domain-like"/>
    <property type="match status" value="1"/>
</dbReference>
<keyword evidence="10" id="KW-0812">Transmembrane</keyword>
<evidence type="ECO:0000256" key="5">
    <source>
        <dbReference type="ARBA" id="ARBA00022729"/>
    </source>
</evidence>
<name>A0A6V7P1Z4_ANACO</name>
<evidence type="ECO:0000256" key="2">
    <source>
        <dbReference type="ARBA" id="ARBA00004236"/>
    </source>
</evidence>
<dbReference type="GO" id="GO:0005886">
    <property type="term" value="C:plasma membrane"/>
    <property type="evidence" value="ECO:0007669"/>
    <property type="project" value="UniProtKB-SubCell"/>
</dbReference>
<dbReference type="InterPro" id="IPR032675">
    <property type="entry name" value="LRR_dom_sf"/>
</dbReference>
<keyword evidence="8" id="KW-0675">Receptor</keyword>
<gene>
    <name evidence="11" type="ORF">CB5_LOCUS7815</name>
</gene>
<accession>A0A6V7P1Z4</accession>
<evidence type="ECO:0000256" key="10">
    <source>
        <dbReference type="SAM" id="Phobius"/>
    </source>
</evidence>
<feature type="transmembrane region" description="Helical" evidence="10">
    <location>
        <begin position="60"/>
        <end position="84"/>
    </location>
</feature>
<keyword evidence="10" id="KW-1133">Transmembrane helix</keyword>
<dbReference type="FunFam" id="3.80.10.10:FF:000299">
    <property type="entry name" value="Piriformospora indica-insensitive protein 2"/>
    <property type="match status" value="1"/>
</dbReference>
<dbReference type="InterPro" id="IPR051716">
    <property type="entry name" value="Plant_RL_S/T_kinase"/>
</dbReference>